<sequence>MNLTSHLLPTLPKLRIKFNPPLGAVSKYNYPSSQWKKIEYLCAGSQGIKRNTRYRGMHDNSHWFGLTFACRPSSRQAVIPSIQANHDSQKEGWNP</sequence>
<dbReference type="AlphaFoldDB" id="A0A5N7BW49"/>
<organism evidence="1">
    <name type="scientific">Petromyces alliaceus</name>
    <name type="common">Aspergillus alliaceus</name>
    <dbReference type="NCBI Taxonomy" id="209559"/>
    <lineage>
        <taxon>Eukaryota</taxon>
        <taxon>Fungi</taxon>
        <taxon>Dikarya</taxon>
        <taxon>Ascomycota</taxon>
        <taxon>Pezizomycotina</taxon>
        <taxon>Eurotiomycetes</taxon>
        <taxon>Eurotiomycetidae</taxon>
        <taxon>Eurotiales</taxon>
        <taxon>Aspergillaceae</taxon>
        <taxon>Aspergillus</taxon>
        <taxon>Aspergillus subgen. Circumdati</taxon>
    </lineage>
</organism>
<accession>A0A5N7BW49</accession>
<dbReference type="Proteomes" id="UP000326877">
    <property type="component" value="Unassembled WGS sequence"/>
</dbReference>
<dbReference type="EMBL" id="ML735319">
    <property type="protein sequence ID" value="KAE8386064.1"/>
    <property type="molecule type" value="Genomic_DNA"/>
</dbReference>
<name>A0A5N7BW49_PETAA</name>
<proteinExistence type="predicted"/>
<gene>
    <name evidence="1" type="ORF">BDV23DRAFT_8594</name>
</gene>
<reference evidence="1" key="1">
    <citation type="submission" date="2019-04" db="EMBL/GenBank/DDBJ databases">
        <title>Friends and foes A comparative genomics studyof 23 Aspergillus species from section Flavi.</title>
        <authorList>
            <consortium name="DOE Joint Genome Institute"/>
            <person name="Kjaerbolling I."/>
            <person name="Vesth T."/>
            <person name="Frisvad J.C."/>
            <person name="Nybo J.L."/>
            <person name="Theobald S."/>
            <person name="Kildgaard S."/>
            <person name="Isbrandt T."/>
            <person name="Kuo A."/>
            <person name="Sato A."/>
            <person name="Lyhne E.K."/>
            <person name="Kogle M.E."/>
            <person name="Wiebenga A."/>
            <person name="Kun R.S."/>
            <person name="Lubbers R.J."/>
            <person name="Makela M.R."/>
            <person name="Barry K."/>
            <person name="Chovatia M."/>
            <person name="Clum A."/>
            <person name="Daum C."/>
            <person name="Haridas S."/>
            <person name="He G."/>
            <person name="LaButti K."/>
            <person name="Lipzen A."/>
            <person name="Mondo S."/>
            <person name="Riley R."/>
            <person name="Salamov A."/>
            <person name="Simmons B.A."/>
            <person name="Magnuson J.K."/>
            <person name="Henrissat B."/>
            <person name="Mortensen U.H."/>
            <person name="Larsen T.O."/>
            <person name="Devries R.P."/>
            <person name="Grigoriev I.V."/>
            <person name="Machida M."/>
            <person name="Baker S.E."/>
            <person name="Andersen M.R."/>
        </authorList>
    </citation>
    <scope>NUCLEOTIDE SEQUENCE [LARGE SCALE GENOMIC DNA]</scope>
    <source>
        <strain evidence="1">IBT 14317</strain>
    </source>
</reference>
<evidence type="ECO:0000313" key="1">
    <source>
        <dbReference type="EMBL" id="KAE8386064.1"/>
    </source>
</evidence>
<protein>
    <submittedName>
        <fullName evidence="1">Uncharacterized protein</fullName>
    </submittedName>
</protein>